<organism evidence="1 2">
    <name type="scientific">Plesiocystis pacifica SIR-1</name>
    <dbReference type="NCBI Taxonomy" id="391625"/>
    <lineage>
        <taxon>Bacteria</taxon>
        <taxon>Pseudomonadati</taxon>
        <taxon>Myxococcota</taxon>
        <taxon>Polyangia</taxon>
        <taxon>Nannocystales</taxon>
        <taxon>Nannocystaceae</taxon>
        <taxon>Plesiocystis</taxon>
    </lineage>
</organism>
<dbReference type="Proteomes" id="UP000005801">
    <property type="component" value="Unassembled WGS sequence"/>
</dbReference>
<evidence type="ECO:0000313" key="2">
    <source>
        <dbReference type="Proteomes" id="UP000005801"/>
    </source>
</evidence>
<accession>A6G4T6</accession>
<sequence length="64" mass="6573">RFFIVTRDGEAPSVAEVLKAAEVLAGSPDARTAELGLAGEGWQQEDLLLEKGQGALAPAGGPQL</sequence>
<keyword evidence="2" id="KW-1185">Reference proteome</keyword>
<dbReference type="AlphaFoldDB" id="A6G4T6"/>
<dbReference type="EMBL" id="ABCS01000023">
    <property type="protein sequence ID" value="EDM79028.1"/>
    <property type="molecule type" value="Genomic_DNA"/>
</dbReference>
<comment type="caution">
    <text evidence="1">The sequence shown here is derived from an EMBL/GenBank/DDBJ whole genome shotgun (WGS) entry which is preliminary data.</text>
</comment>
<dbReference type="STRING" id="391625.PPSIR1_10510"/>
<reference evidence="1 2" key="1">
    <citation type="submission" date="2007-06" db="EMBL/GenBank/DDBJ databases">
        <authorList>
            <person name="Shimkets L."/>
            <person name="Ferriera S."/>
            <person name="Johnson J."/>
            <person name="Kravitz S."/>
            <person name="Beeson K."/>
            <person name="Sutton G."/>
            <person name="Rogers Y.-H."/>
            <person name="Friedman R."/>
            <person name="Frazier M."/>
            <person name="Venter J.C."/>
        </authorList>
    </citation>
    <scope>NUCLEOTIDE SEQUENCE [LARGE SCALE GENOMIC DNA]</scope>
    <source>
        <strain evidence="1 2">SIR-1</strain>
    </source>
</reference>
<evidence type="ECO:0000313" key="1">
    <source>
        <dbReference type="EMBL" id="EDM79028.1"/>
    </source>
</evidence>
<protein>
    <submittedName>
        <fullName evidence="1">Uncharacterized protein</fullName>
    </submittedName>
</protein>
<dbReference type="RefSeq" id="WP_006971735.1">
    <property type="nucleotide sequence ID" value="NZ_ABCS01000023.1"/>
</dbReference>
<gene>
    <name evidence="1" type="ORF">PPSIR1_10510</name>
</gene>
<proteinExistence type="predicted"/>
<feature type="non-terminal residue" evidence="1">
    <location>
        <position position="1"/>
    </location>
</feature>
<name>A6G4T6_9BACT</name>